<dbReference type="EMBL" id="ML738328">
    <property type="protein sequence ID" value="KAE8313068.1"/>
    <property type="molecule type" value="Genomic_DNA"/>
</dbReference>
<evidence type="ECO:0000313" key="2">
    <source>
        <dbReference type="EMBL" id="KAE8313068.1"/>
    </source>
</evidence>
<keyword evidence="3" id="KW-1185">Reference proteome</keyword>
<organism evidence="2 3">
    <name type="scientific">Aspergillus transmontanensis</name>
    <dbReference type="NCBI Taxonomy" id="1034304"/>
    <lineage>
        <taxon>Eukaryota</taxon>
        <taxon>Fungi</taxon>
        <taxon>Dikarya</taxon>
        <taxon>Ascomycota</taxon>
        <taxon>Pezizomycotina</taxon>
        <taxon>Eurotiomycetes</taxon>
        <taxon>Eurotiomycetidae</taxon>
        <taxon>Eurotiales</taxon>
        <taxon>Aspergillaceae</taxon>
        <taxon>Aspergillus</taxon>
        <taxon>Aspergillus subgen. Circumdati</taxon>
    </lineage>
</organism>
<name>A0A5N6VXQ8_9EURO</name>
<protein>
    <submittedName>
        <fullName evidence="2">Uncharacterized protein</fullName>
    </submittedName>
</protein>
<evidence type="ECO:0000313" key="3">
    <source>
        <dbReference type="Proteomes" id="UP000325433"/>
    </source>
</evidence>
<sequence length="239" mass="26876">MAITLVKKFPNTLGEQGQALSSINRLQKADFEGLDVYTRKGVEEVEHTLGGYEKACENAPWNEPLKKVQGYADYTLFYDRPLNNTSILLVVEAKRRNKFKPGDAELLAYVAMVVNARLTAGDRENSSVFGLFEMVDGVYPSVYYHGPPLLYHLGGSTKSVVTIAIDAFIVSAMRLTEALRDTLRTSQLESLHLDIQARIKAMEFSKNALEEELSRELEAIQRQQEELDKKEVEVLCISI</sequence>
<keyword evidence="1" id="KW-0175">Coiled coil</keyword>
<accession>A0A5N6VXQ8</accession>
<evidence type="ECO:0000256" key="1">
    <source>
        <dbReference type="SAM" id="Coils"/>
    </source>
</evidence>
<dbReference type="Proteomes" id="UP000325433">
    <property type="component" value="Unassembled WGS sequence"/>
</dbReference>
<reference evidence="3" key="1">
    <citation type="submission" date="2019-04" db="EMBL/GenBank/DDBJ databases">
        <title>Friends and foes A comparative genomics studyof 23 Aspergillus species from section Flavi.</title>
        <authorList>
            <consortium name="DOE Joint Genome Institute"/>
            <person name="Kjaerbolling I."/>
            <person name="Vesth T."/>
            <person name="Frisvad J.C."/>
            <person name="Nybo J.L."/>
            <person name="Theobald S."/>
            <person name="Kildgaard S."/>
            <person name="Isbrandt T."/>
            <person name="Kuo A."/>
            <person name="Sato A."/>
            <person name="Lyhne E.K."/>
            <person name="Kogle M.E."/>
            <person name="Wiebenga A."/>
            <person name="Kun R.S."/>
            <person name="Lubbers R.J."/>
            <person name="Makela M.R."/>
            <person name="Barry K."/>
            <person name="Chovatia M."/>
            <person name="Clum A."/>
            <person name="Daum C."/>
            <person name="Haridas S."/>
            <person name="He G."/>
            <person name="LaButti K."/>
            <person name="Lipzen A."/>
            <person name="Mondo S."/>
            <person name="Riley R."/>
            <person name="Salamov A."/>
            <person name="Simmons B.A."/>
            <person name="Magnuson J.K."/>
            <person name="Henrissat B."/>
            <person name="Mortensen U.H."/>
            <person name="Larsen T.O."/>
            <person name="Devries R.P."/>
            <person name="Grigoriev I.V."/>
            <person name="Machida M."/>
            <person name="Baker S.E."/>
            <person name="Andersen M.R."/>
        </authorList>
    </citation>
    <scope>NUCLEOTIDE SEQUENCE [LARGE SCALE GENOMIC DNA]</scope>
    <source>
        <strain evidence="3">CBS 130015</strain>
    </source>
</reference>
<feature type="coiled-coil region" evidence="1">
    <location>
        <begin position="199"/>
        <end position="233"/>
    </location>
</feature>
<dbReference type="AlphaFoldDB" id="A0A5N6VXQ8"/>
<gene>
    <name evidence="2" type="ORF">BDV41DRAFT_577021</name>
</gene>
<proteinExistence type="predicted"/>